<comment type="caution">
    <text evidence="1">The sequence shown here is derived from an EMBL/GenBank/DDBJ whole genome shotgun (WGS) entry which is preliminary data.</text>
</comment>
<keyword evidence="2" id="KW-1185">Reference proteome</keyword>
<evidence type="ECO:0000313" key="2">
    <source>
        <dbReference type="Proteomes" id="UP001196413"/>
    </source>
</evidence>
<accession>A0AAD5MTH0</accession>
<evidence type="ECO:0000313" key="1">
    <source>
        <dbReference type="EMBL" id="KAJ1364337.1"/>
    </source>
</evidence>
<gene>
    <name evidence="1" type="ORF">KIN20_024418</name>
</gene>
<protein>
    <submittedName>
        <fullName evidence="1">Uncharacterized protein</fullName>
    </submittedName>
</protein>
<proteinExistence type="predicted"/>
<dbReference type="EMBL" id="JAHQIW010004949">
    <property type="protein sequence ID" value="KAJ1364337.1"/>
    <property type="molecule type" value="Genomic_DNA"/>
</dbReference>
<dbReference type="Proteomes" id="UP001196413">
    <property type="component" value="Unassembled WGS sequence"/>
</dbReference>
<organism evidence="1 2">
    <name type="scientific">Parelaphostrongylus tenuis</name>
    <name type="common">Meningeal worm</name>
    <dbReference type="NCBI Taxonomy" id="148309"/>
    <lineage>
        <taxon>Eukaryota</taxon>
        <taxon>Metazoa</taxon>
        <taxon>Ecdysozoa</taxon>
        <taxon>Nematoda</taxon>
        <taxon>Chromadorea</taxon>
        <taxon>Rhabditida</taxon>
        <taxon>Rhabditina</taxon>
        <taxon>Rhabditomorpha</taxon>
        <taxon>Strongyloidea</taxon>
        <taxon>Metastrongylidae</taxon>
        <taxon>Parelaphostrongylus</taxon>
    </lineage>
</organism>
<sequence>MKSHRLGIHVGGSGLPPSLRRHIKFYLVDAIRFLELLMLRGYDKQCHKIRDHHQLPSDHLETWQK</sequence>
<dbReference type="AlphaFoldDB" id="A0AAD5MTH0"/>
<reference evidence="1" key="1">
    <citation type="submission" date="2021-06" db="EMBL/GenBank/DDBJ databases">
        <title>Parelaphostrongylus tenuis whole genome reference sequence.</title>
        <authorList>
            <person name="Garwood T.J."/>
            <person name="Larsen P.A."/>
            <person name="Fountain-Jones N.M."/>
            <person name="Garbe J.R."/>
            <person name="Macchietto M.G."/>
            <person name="Kania S.A."/>
            <person name="Gerhold R.W."/>
            <person name="Richards J.E."/>
            <person name="Wolf T.M."/>
        </authorList>
    </citation>
    <scope>NUCLEOTIDE SEQUENCE</scope>
    <source>
        <strain evidence="1">MNPRO001-30</strain>
        <tissue evidence="1">Meninges</tissue>
    </source>
</reference>
<name>A0AAD5MTH0_PARTN</name>